<reference evidence="2 3" key="1">
    <citation type="submission" date="2020-07" db="EMBL/GenBank/DDBJ databases">
        <title>Electron transfer.</title>
        <authorList>
            <person name="Huang L."/>
            <person name="Liu X."/>
            <person name="Zhou S."/>
        </authorList>
    </citation>
    <scope>NUCLEOTIDE SEQUENCE [LARGE SCALE GENOMIC DNA]</scope>
    <source>
        <strain evidence="2 3">Lx1</strain>
    </source>
</reference>
<dbReference type="RefSeq" id="WP_181600613.1">
    <property type="nucleotide sequence ID" value="NZ_CP059378.1"/>
</dbReference>
<dbReference type="KEGG" id="cint:HZF06_13865"/>
<dbReference type="EMBL" id="CP059378">
    <property type="protein sequence ID" value="QLY78173.1"/>
    <property type="molecule type" value="Genomic_DNA"/>
</dbReference>
<evidence type="ECO:0000313" key="3">
    <source>
        <dbReference type="Proteomes" id="UP000512286"/>
    </source>
</evidence>
<organism evidence="2 3">
    <name type="scientific">Clostridium intestinale</name>
    <dbReference type="NCBI Taxonomy" id="36845"/>
    <lineage>
        <taxon>Bacteria</taxon>
        <taxon>Bacillati</taxon>
        <taxon>Bacillota</taxon>
        <taxon>Clostridia</taxon>
        <taxon>Eubacteriales</taxon>
        <taxon>Clostridiaceae</taxon>
        <taxon>Clostridium</taxon>
    </lineage>
</organism>
<dbReference type="AlphaFoldDB" id="A0A7D6ZRX3"/>
<protein>
    <submittedName>
        <fullName evidence="2">DUF2809 domain-containing protein</fullName>
    </submittedName>
</protein>
<feature type="transmembrane region" description="Helical" evidence="1">
    <location>
        <begin position="108"/>
        <end position="126"/>
    </location>
</feature>
<name>A0A7D6ZRX3_9CLOT</name>
<accession>A0A7D6ZRX3</accession>
<dbReference type="Pfam" id="PF10990">
    <property type="entry name" value="DUF2809"/>
    <property type="match status" value="1"/>
</dbReference>
<feature type="transmembrane region" description="Helical" evidence="1">
    <location>
        <begin position="38"/>
        <end position="57"/>
    </location>
</feature>
<feature type="transmembrane region" description="Helical" evidence="1">
    <location>
        <begin position="12"/>
        <end position="32"/>
    </location>
</feature>
<keyword evidence="1" id="KW-0812">Transmembrane</keyword>
<dbReference type="Proteomes" id="UP000512286">
    <property type="component" value="Chromosome"/>
</dbReference>
<dbReference type="InterPro" id="IPR021257">
    <property type="entry name" value="DUF2809"/>
</dbReference>
<evidence type="ECO:0000256" key="1">
    <source>
        <dbReference type="SAM" id="Phobius"/>
    </source>
</evidence>
<feature type="transmembrane region" description="Helical" evidence="1">
    <location>
        <begin position="64"/>
        <end position="81"/>
    </location>
</feature>
<proteinExistence type="predicted"/>
<evidence type="ECO:0000313" key="2">
    <source>
        <dbReference type="EMBL" id="QLY78173.1"/>
    </source>
</evidence>
<sequence>MSREKFIYSRIKYLVAFIIFFITEVLIAVYVHDDFIRPYVGDILVVILLYCFIKIFVPYKVKLMPLYIFIFSAFVEILQYLKLVEILGLQGNRFARIVIGSVFDWKDILCYGVGCILLCVYEKLIYRYV</sequence>
<gene>
    <name evidence="2" type="ORF">HZF06_13865</name>
</gene>
<keyword evidence="1" id="KW-0472">Membrane</keyword>
<keyword evidence="1" id="KW-1133">Transmembrane helix</keyword>